<comment type="caution">
    <text evidence="3">The sequence shown here is derived from an EMBL/GenBank/DDBJ whole genome shotgun (WGS) entry which is preliminary data.</text>
</comment>
<accession>A0A5N6KIJ8</accession>
<keyword evidence="2" id="KW-0812">Transmembrane</keyword>
<keyword evidence="2" id="KW-0472">Membrane</keyword>
<keyword evidence="4" id="KW-1185">Reference proteome</keyword>
<reference evidence="3 4" key="1">
    <citation type="submission" date="2019-06" db="EMBL/GenBank/DDBJ databases">
        <title>Genome Sequence of the Brown Rot Fungal Pathogen Monilinia laxa.</title>
        <authorList>
            <person name="De Miccolis Angelini R.M."/>
            <person name="Landi L."/>
            <person name="Abate D."/>
            <person name="Pollastro S."/>
            <person name="Romanazzi G."/>
            <person name="Faretra F."/>
        </authorList>
    </citation>
    <scope>NUCLEOTIDE SEQUENCE [LARGE SCALE GENOMIC DNA]</scope>
    <source>
        <strain evidence="3 4">Mlax316</strain>
    </source>
</reference>
<dbReference type="AlphaFoldDB" id="A0A5N6KIJ8"/>
<dbReference type="Proteomes" id="UP000326757">
    <property type="component" value="Unassembled WGS sequence"/>
</dbReference>
<organism evidence="3 4">
    <name type="scientific">Monilinia laxa</name>
    <name type="common">Brown rot fungus</name>
    <name type="synonym">Sclerotinia laxa</name>
    <dbReference type="NCBI Taxonomy" id="61186"/>
    <lineage>
        <taxon>Eukaryota</taxon>
        <taxon>Fungi</taxon>
        <taxon>Dikarya</taxon>
        <taxon>Ascomycota</taxon>
        <taxon>Pezizomycotina</taxon>
        <taxon>Leotiomycetes</taxon>
        <taxon>Helotiales</taxon>
        <taxon>Sclerotiniaceae</taxon>
        <taxon>Monilinia</taxon>
    </lineage>
</organism>
<proteinExistence type="predicted"/>
<sequence length="168" mass="19324">MVVATMSKTGNLRRRGRCYSDSGVGGQLNPEGQAANDELQEIEALQKSIRECENRIEEHHEILEMANNELEDLALLREQMLGYQNRVEEQASVLNDHEAELVVLRDQNQILEVLLNELIDATPEIEEQFEQMMWILSRKIYAGVLWGLKVIATFFFCHWIGNSQLPLL</sequence>
<evidence type="ECO:0000313" key="4">
    <source>
        <dbReference type="Proteomes" id="UP000326757"/>
    </source>
</evidence>
<protein>
    <submittedName>
        <fullName evidence="3">Uncharacterized protein</fullName>
    </submittedName>
</protein>
<feature type="coiled-coil region" evidence="1">
    <location>
        <begin position="35"/>
        <end position="114"/>
    </location>
</feature>
<name>A0A5N6KIJ8_MONLA</name>
<evidence type="ECO:0000313" key="3">
    <source>
        <dbReference type="EMBL" id="KAB8303515.1"/>
    </source>
</evidence>
<keyword evidence="2" id="KW-1133">Transmembrane helix</keyword>
<dbReference type="EMBL" id="VIGI01000002">
    <property type="protein sequence ID" value="KAB8303515.1"/>
    <property type="molecule type" value="Genomic_DNA"/>
</dbReference>
<feature type="transmembrane region" description="Helical" evidence="2">
    <location>
        <begin position="140"/>
        <end position="161"/>
    </location>
</feature>
<gene>
    <name evidence="3" type="ORF">EYC80_004926</name>
</gene>
<evidence type="ECO:0000256" key="2">
    <source>
        <dbReference type="SAM" id="Phobius"/>
    </source>
</evidence>
<evidence type="ECO:0000256" key="1">
    <source>
        <dbReference type="SAM" id="Coils"/>
    </source>
</evidence>
<keyword evidence="1" id="KW-0175">Coiled coil</keyword>